<name>A0ABR8AI38_9CYAN</name>
<evidence type="ECO:0000313" key="2">
    <source>
        <dbReference type="Proteomes" id="UP000658514"/>
    </source>
</evidence>
<accession>A0ABR8AI38</accession>
<reference evidence="1 2" key="1">
    <citation type="journal article" date="2020" name="ISME J.">
        <title>Comparative genomics reveals insights into cyanobacterial evolution and habitat adaptation.</title>
        <authorList>
            <person name="Chen M.Y."/>
            <person name="Teng W.K."/>
            <person name="Zhao L."/>
            <person name="Hu C.X."/>
            <person name="Zhou Y.K."/>
            <person name="Han B.P."/>
            <person name="Song L.R."/>
            <person name="Shu W.S."/>
        </authorList>
    </citation>
    <scope>NUCLEOTIDE SEQUENCE [LARGE SCALE GENOMIC DNA]</scope>
    <source>
        <strain evidence="1 2">FACHB-288</strain>
    </source>
</reference>
<dbReference type="Proteomes" id="UP000658514">
    <property type="component" value="Unassembled WGS sequence"/>
</dbReference>
<evidence type="ECO:0000313" key="1">
    <source>
        <dbReference type="EMBL" id="MBD2198968.1"/>
    </source>
</evidence>
<sequence length="47" mass="5091">MKPVALTRETRDCAGSPMPYALCPIPQVGGQKFISPLAELIFPADFL</sequence>
<dbReference type="EMBL" id="JACJQH010000050">
    <property type="protein sequence ID" value="MBD2198968.1"/>
    <property type="molecule type" value="Genomic_DNA"/>
</dbReference>
<protein>
    <submittedName>
        <fullName evidence="1">Uncharacterized protein</fullName>
    </submittedName>
</protein>
<comment type="caution">
    <text evidence="1">The sequence shown here is derived from an EMBL/GenBank/DDBJ whole genome shotgun (WGS) entry which is preliminary data.</text>
</comment>
<gene>
    <name evidence="1" type="ORF">H6G24_26395</name>
</gene>
<proteinExistence type="predicted"/>
<organism evidence="1 2">
    <name type="scientific">Calothrix parietina FACHB-288</name>
    <dbReference type="NCBI Taxonomy" id="2692896"/>
    <lineage>
        <taxon>Bacteria</taxon>
        <taxon>Bacillati</taxon>
        <taxon>Cyanobacteriota</taxon>
        <taxon>Cyanophyceae</taxon>
        <taxon>Nostocales</taxon>
        <taxon>Calotrichaceae</taxon>
        <taxon>Calothrix</taxon>
    </lineage>
</organism>
<dbReference type="RefSeq" id="WP_190547815.1">
    <property type="nucleotide sequence ID" value="NZ_CAWPNO010000085.1"/>
</dbReference>
<keyword evidence="2" id="KW-1185">Reference proteome</keyword>